<evidence type="ECO:0000313" key="2">
    <source>
        <dbReference type="EMBL" id="KGJ23360.1"/>
    </source>
</evidence>
<dbReference type="InterPro" id="IPR029058">
    <property type="entry name" value="AB_hydrolase_fold"/>
</dbReference>
<dbReference type="PANTHER" id="PTHR43689">
    <property type="entry name" value="HYDROLASE"/>
    <property type="match status" value="1"/>
</dbReference>
<sequence length="255" mass="26542">MTPDRRMIETPAGRIAAALWPGQGDRAPLVLFHDSLGSVSLWRDFPGRLAAATGRGVIAYDRLGFGASDPASGRLAPDFVAAEAAQGFATVRAALGIGRFVALGHSVGGGMAVCAAAAWPEDCVAVVSISAQHHNDDRIRAGIRAAKAGFAAAGALDRLARHHGDKARWVLDSWTETWLSPAVAEFTLAPCRAAVRCRVLALHGAADEYGTPDHARAIAGPDGALDVMPGLGHFPHREAEAAVVDRIAGFLAPLP</sequence>
<dbReference type="AlphaFoldDB" id="A0A099GKJ2"/>
<gene>
    <name evidence="2" type="ORF">IX56_02335</name>
</gene>
<evidence type="ECO:0000259" key="1">
    <source>
        <dbReference type="Pfam" id="PF00561"/>
    </source>
</evidence>
<feature type="domain" description="AB hydrolase-1" evidence="1">
    <location>
        <begin position="28"/>
        <end position="174"/>
    </location>
</feature>
<dbReference type="Proteomes" id="UP000029858">
    <property type="component" value="Unassembled WGS sequence"/>
</dbReference>
<dbReference type="EMBL" id="JRKQ01000006">
    <property type="protein sequence ID" value="KGJ23360.1"/>
    <property type="molecule type" value="Genomic_DNA"/>
</dbReference>
<dbReference type="InterPro" id="IPR000073">
    <property type="entry name" value="AB_hydrolase_1"/>
</dbReference>
<reference evidence="2 3" key="2">
    <citation type="submission" date="2014-10" db="EMBL/GenBank/DDBJ databases">
        <title>Paracoccus sanguinis sp. nov., isolated from clinical specimens of New York State patients.</title>
        <authorList>
            <person name="Mingle L.A."/>
            <person name="Cole J.A."/>
            <person name="Lapierre P."/>
            <person name="Musser K.A."/>
        </authorList>
    </citation>
    <scope>NUCLEOTIDE SEQUENCE [LARGE SCALE GENOMIC DNA]</scope>
    <source>
        <strain evidence="2 3">5503</strain>
    </source>
</reference>
<accession>A0A099GKJ2</accession>
<name>A0A099GKJ2_9RHOB</name>
<dbReference type="RefSeq" id="WP_036707120.1">
    <property type="nucleotide sequence ID" value="NZ_JRKQ01000006.1"/>
</dbReference>
<dbReference type="SUPFAM" id="SSF53474">
    <property type="entry name" value="alpha/beta-Hydrolases"/>
    <property type="match status" value="1"/>
</dbReference>
<reference evidence="2 3" key="1">
    <citation type="submission" date="2014-09" db="EMBL/GenBank/DDBJ databases">
        <authorList>
            <person name="McGinnis J.M."/>
            <person name="Wolfgang W.J."/>
        </authorList>
    </citation>
    <scope>NUCLEOTIDE SEQUENCE [LARGE SCALE GENOMIC DNA]</scope>
    <source>
        <strain evidence="2 3">5503</strain>
    </source>
</reference>
<proteinExistence type="predicted"/>
<evidence type="ECO:0000313" key="3">
    <source>
        <dbReference type="Proteomes" id="UP000029858"/>
    </source>
</evidence>
<protein>
    <recommendedName>
        <fullName evidence="1">AB hydrolase-1 domain-containing protein</fullName>
    </recommendedName>
</protein>
<dbReference type="Pfam" id="PF00561">
    <property type="entry name" value="Abhydrolase_1"/>
    <property type="match status" value="1"/>
</dbReference>
<organism evidence="2 3">
    <name type="scientific">Paracoccus sanguinis</name>
    <dbReference type="NCBI Taxonomy" id="1545044"/>
    <lineage>
        <taxon>Bacteria</taxon>
        <taxon>Pseudomonadati</taxon>
        <taxon>Pseudomonadota</taxon>
        <taxon>Alphaproteobacteria</taxon>
        <taxon>Rhodobacterales</taxon>
        <taxon>Paracoccaceae</taxon>
        <taxon>Paracoccus</taxon>
    </lineage>
</organism>
<dbReference type="PANTHER" id="PTHR43689:SF8">
    <property type="entry name" value="ALPHA_BETA-HYDROLASES SUPERFAMILY PROTEIN"/>
    <property type="match status" value="1"/>
</dbReference>
<comment type="caution">
    <text evidence="2">The sequence shown here is derived from an EMBL/GenBank/DDBJ whole genome shotgun (WGS) entry which is preliminary data.</text>
</comment>
<dbReference type="Gene3D" id="3.40.50.1820">
    <property type="entry name" value="alpha/beta hydrolase"/>
    <property type="match status" value="1"/>
</dbReference>